<dbReference type="Pfam" id="PF02875">
    <property type="entry name" value="Mur_ligase_C"/>
    <property type="match status" value="1"/>
</dbReference>
<dbReference type="InterPro" id="IPR005762">
    <property type="entry name" value="MurD"/>
</dbReference>
<keyword evidence="14" id="KW-1185">Reference proteome</keyword>
<keyword evidence="9 10" id="KW-0573">Peptidoglycan synthesis</keyword>
<dbReference type="EMBL" id="JAHESC010000020">
    <property type="protein sequence ID" value="MBT1687820.1"/>
    <property type="molecule type" value="Genomic_DNA"/>
</dbReference>
<keyword evidence="9 10" id="KW-0133">Cell shape</keyword>
<evidence type="ECO:0000256" key="3">
    <source>
        <dbReference type="ARBA" id="ARBA00022490"/>
    </source>
</evidence>
<organism evidence="13 14">
    <name type="scientific">Dawidia soli</name>
    <dbReference type="NCBI Taxonomy" id="2782352"/>
    <lineage>
        <taxon>Bacteria</taxon>
        <taxon>Pseudomonadati</taxon>
        <taxon>Bacteroidota</taxon>
        <taxon>Cytophagia</taxon>
        <taxon>Cytophagales</taxon>
        <taxon>Chryseotaleaceae</taxon>
        <taxon>Dawidia</taxon>
    </lineage>
</organism>
<dbReference type="GO" id="GO:0071555">
    <property type="term" value="P:cell wall organization"/>
    <property type="evidence" value="ECO:0007669"/>
    <property type="project" value="UniProtKB-KW"/>
</dbReference>
<evidence type="ECO:0000313" key="14">
    <source>
        <dbReference type="Proteomes" id="UP001319180"/>
    </source>
</evidence>
<dbReference type="HAMAP" id="MF_00639">
    <property type="entry name" value="MurD"/>
    <property type="match status" value="1"/>
</dbReference>
<gene>
    <name evidence="9 13" type="primary">murD</name>
    <name evidence="13" type="ORF">KK078_14725</name>
</gene>
<comment type="pathway">
    <text evidence="2 9 10">Cell wall biogenesis; peptidoglycan biosynthesis.</text>
</comment>
<dbReference type="PANTHER" id="PTHR43692">
    <property type="entry name" value="UDP-N-ACETYLMURAMOYLALANINE--D-GLUTAMATE LIGASE"/>
    <property type="match status" value="1"/>
</dbReference>
<evidence type="ECO:0000256" key="4">
    <source>
        <dbReference type="ARBA" id="ARBA00022598"/>
    </source>
</evidence>
<dbReference type="Gene3D" id="3.90.190.20">
    <property type="entry name" value="Mur ligase, C-terminal domain"/>
    <property type="match status" value="1"/>
</dbReference>
<dbReference type="Gene3D" id="3.40.50.720">
    <property type="entry name" value="NAD(P)-binding Rossmann-like Domain"/>
    <property type="match status" value="1"/>
</dbReference>
<protein>
    <recommendedName>
        <fullName evidence="9 10">UDP-N-acetylmuramoylalanine--D-glutamate ligase</fullName>
        <ecNumber evidence="9 10">6.3.2.9</ecNumber>
    </recommendedName>
    <alternativeName>
        <fullName evidence="9">D-glutamic acid-adding enzyme</fullName>
    </alternativeName>
    <alternativeName>
        <fullName evidence="9">UDP-N-acetylmuramoyl-L-alanyl-D-glutamate synthetase</fullName>
    </alternativeName>
</protein>
<proteinExistence type="inferred from homology"/>
<dbReference type="InterPro" id="IPR036565">
    <property type="entry name" value="Mur-like_cat_sf"/>
</dbReference>
<evidence type="ECO:0000256" key="6">
    <source>
        <dbReference type="ARBA" id="ARBA00022741"/>
    </source>
</evidence>
<dbReference type="GO" id="GO:0051301">
    <property type="term" value="P:cell division"/>
    <property type="evidence" value="ECO:0007669"/>
    <property type="project" value="UniProtKB-KW"/>
</dbReference>
<dbReference type="Pfam" id="PF21377">
    <property type="entry name" value="MurD_N"/>
    <property type="match status" value="1"/>
</dbReference>
<dbReference type="GO" id="GO:0008764">
    <property type="term" value="F:UDP-N-acetylmuramoylalanine-D-glutamate ligase activity"/>
    <property type="evidence" value="ECO:0007669"/>
    <property type="project" value="UniProtKB-UniRule"/>
</dbReference>
<comment type="caution">
    <text evidence="13">The sequence shown here is derived from an EMBL/GenBank/DDBJ whole genome shotgun (WGS) entry which is preliminary data.</text>
</comment>
<comment type="function">
    <text evidence="9 10">Cell wall formation. Catalyzes the addition of glutamate to the nucleotide precursor UDP-N-acetylmuramoyl-L-alanine (UMA).</text>
</comment>
<dbReference type="PANTHER" id="PTHR43692:SF1">
    <property type="entry name" value="UDP-N-ACETYLMURAMOYLALANINE--D-GLUTAMATE LIGASE"/>
    <property type="match status" value="1"/>
</dbReference>
<comment type="similarity">
    <text evidence="9">Belongs to the MurCDEF family.</text>
</comment>
<dbReference type="Proteomes" id="UP001319180">
    <property type="component" value="Unassembled WGS sequence"/>
</dbReference>
<dbReference type="InterPro" id="IPR036615">
    <property type="entry name" value="Mur_ligase_C_dom_sf"/>
</dbReference>
<sequence>MIERIAIVGAGESGTGAAILAKAKGYDVFVSDQGPIKDKYKAELTAAGIPFEEGKHTEEQICMASLVIKSPGIPDKAEIIKKIKAAGITIIDEIEFASRYIDGKIIAITGTNGKTTTTLLTYHLLQSAGHKVALAGNVGFSLARQITTEKFDWYVLEMSSYQLDGTCDFSPAIGVLLNITPDHLDRYEYSMQKYVDSKFQLIRNMKVPNHFIYYTDDVVISAELKKREIAAKQVAVSLQRDKAAPAYYDGSVMRFDLGEHFSIAQEDTTLKGPHNLINTMAAVSAAYLAGVSVPAIRAGLKTFKNAPHRLEAVATINGVDFVNDSKATNVDSVVYALGSYDKPLVWIAGGVDKGNDYGLIEDAVRQKVRALICLGKDNEKLKKAFGNVVPVIQETQSVPELVKMALQEAKPGDVVLLSPACASFDLFRNYEDRGDQFRKAVLDLKKEVEG</sequence>
<evidence type="ECO:0000256" key="9">
    <source>
        <dbReference type="HAMAP-Rule" id="MF_00639"/>
    </source>
</evidence>
<dbReference type="RefSeq" id="WP_254091049.1">
    <property type="nucleotide sequence ID" value="NZ_JAHESC010000020.1"/>
</dbReference>
<dbReference type="GO" id="GO:0005737">
    <property type="term" value="C:cytoplasm"/>
    <property type="evidence" value="ECO:0007669"/>
    <property type="project" value="UniProtKB-SubCell"/>
</dbReference>
<dbReference type="Pfam" id="PF08245">
    <property type="entry name" value="Mur_ligase_M"/>
    <property type="match status" value="1"/>
</dbReference>
<dbReference type="InterPro" id="IPR004101">
    <property type="entry name" value="Mur_ligase_C"/>
</dbReference>
<feature type="domain" description="Mur ligase central" evidence="12">
    <location>
        <begin position="108"/>
        <end position="286"/>
    </location>
</feature>
<evidence type="ECO:0000256" key="7">
    <source>
        <dbReference type="ARBA" id="ARBA00022840"/>
    </source>
</evidence>
<evidence type="ECO:0000259" key="12">
    <source>
        <dbReference type="Pfam" id="PF08245"/>
    </source>
</evidence>
<evidence type="ECO:0000256" key="5">
    <source>
        <dbReference type="ARBA" id="ARBA00022618"/>
    </source>
</evidence>
<keyword evidence="7 9" id="KW-0067">ATP-binding</keyword>
<feature type="binding site" evidence="9">
    <location>
        <begin position="110"/>
        <end position="116"/>
    </location>
    <ligand>
        <name>ATP</name>
        <dbReference type="ChEBI" id="CHEBI:30616"/>
    </ligand>
</feature>
<dbReference type="InterPro" id="IPR018109">
    <property type="entry name" value="Folylpolyglutamate_synth_CS"/>
</dbReference>
<evidence type="ECO:0000259" key="11">
    <source>
        <dbReference type="Pfam" id="PF02875"/>
    </source>
</evidence>
<dbReference type="InterPro" id="IPR013221">
    <property type="entry name" value="Mur_ligase_cen"/>
</dbReference>
<dbReference type="NCBIfam" id="TIGR01087">
    <property type="entry name" value="murD"/>
    <property type="match status" value="1"/>
</dbReference>
<feature type="domain" description="Mur ligase C-terminal" evidence="11">
    <location>
        <begin position="308"/>
        <end position="421"/>
    </location>
</feature>
<dbReference type="SUPFAM" id="SSF53623">
    <property type="entry name" value="MurD-like peptide ligases, catalytic domain"/>
    <property type="match status" value="1"/>
</dbReference>
<keyword evidence="9 10" id="KW-0961">Cell wall biogenesis/degradation</keyword>
<reference evidence="13 14" key="1">
    <citation type="submission" date="2021-05" db="EMBL/GenBank/DDBJ databases">
        <title>A Polyphasic approach of four new species of the genus Ohtaekwangia: Ohtaekwangia histidinii sp. nov., Ohtaekwangia cretensis sp. nov., Ohtaekwangia indiensis sp. nov., Ohtaekwangia reichenbachii sp. nov. from diverse environment.</title>
        <authorList>
            <person name="Octaviana S."/>
        </authorList>
    </citation>
    <scope>NUCLEOTIDE SEQUENCE [LARGE SCALE GENOMIC DNA]</scope>
    <source>
        <strain evidence="13 14">PWU37</strain>
    </source>
</reference>
<dbReference type="Gene3D" id="3.40.1190.10">
    <property type="entry name" value="Mur-like, catalytic domain"/>
    <property type="match status" value="1"/>
</dbReference>
<comment type="subcellular location">
    <subcellularLocation>
        <location evidence="1 9 10">Cytoplasm</location>
    </subcellularLocation>
</comment>
<dbReference type="GO" id="GO:0009252">
    <property type="term" value="P:peptidoglycan biosynthetic process"/>
    <property type="evidence" value="ECO:0007669"/>
    <property type="project" value="UniProtKB-UniRule"/>
</dbReference>
<dbReference type="SUPFAM" id="SSF53244">
    <property type="entry name" value="MurD-like peptide ligases, peptide-binding domain"/>
    <property type="match status" value="1"/>
</dbReference>
<dbReference type="EC" id="6.3.2.9" evidence="9 10"/>
<dbReference type="GO" id="GO:0008360">
    <property type="term" value="P:regulation of cell shape"/>
    <property type="evidence" value="ECO:0007669"/>
    <property type="project" value="UniProtKB-KW"/>
</dbReference>
<evidence type="ECO:0000313" key="13">
    <source>
        <dbReference type="EMBL" id="MBT1687820.1"/>
    </source>
</evidence>
<dbReference type="AlphaFoldDB" id="A0AAP2DBF1"/>
<keyword evidence="5 9" id="KW-0132">Cell division</keyword>
<keyword evidence="6 9" id="KW-0547">Nucleotide-binding</keyword>
<evidence type="ECO:0000256" key="10">
    <source>
        <dbReference type="RuleBase" id="RU003664"/>
    </source>
</evidence>
<evidence type="ECO:0000256" key="2">
    <source>
        <dbReference type="ARBA" id="ARBA00004752"/>
    </source>
</evidence>
<keyword evidence="4 9" id="KW-0436">Ligase</keyword>
<evidence type="ECO:0000256" key="8">
    <source>
        <dbReference type="ARBA" id="ARBA00023306"/>
    </source>
</evidence>
<name>A0AAP2DBF1_9BACT</name>
<dbReference type="GO" id="GO:0005524">
    <property type="term" value="F:ATP binding"/>
    <property type="evidence" value="ECO:0007669"/>
    <property type="project" value="UniProtKB-UniRule"/>
</dbReference>
<accession>A0AAP2DBF1</accession>
<keyword evidence="8 9" id="KW-0131">Cell cycle</keyword>
<comment type="catalytic activity">
    <reaction evidence="9 10">
        <text>UDP-N-acetyl-alpha-D-muramoyl-L-alanine + D-glutamate + ATP = UDP-N-acetyl-alpha-D-muramoyl-L-alanyl-D-glutamate + ADP + phosphate + H(+)</text>
        <dbReference type="Rhea" id="RHEA:16429"/>
        <dbReference type="ChEBI" id="CHEBI:15378"/>
        <dbReference type="ChEBI" id="CHEBI:29986"/>
        <dbReference type="ChEBI" id="CHEBI:30616"/>
        <dbReference type="ChEBI" id="CHEBI:43474"/>
        <dbReference type="ChEBI" id="CHEBI:83898"/>
        <dbReference type="ChEBI" id="CHEBI:83900"/>
        <dbReference type="ChEBI" id="CHEBI:456216"/>
        <dbReference type="EC" id="6.3.2.9"/>
    </reaction>
</comment>
<dbReference type="SUPFAM" id="SSF51984">
    <property type="entry name" value="MurCD N-terminal domain"/>
    <property type="match status" value="1"/>
</dbReference>
<dbReference type="GO" id="GO:0004326">
    <property type="term" value="F:tetrahydrofolylpolyglutamate synthase activity"/>
    <property type="evidence" value="ECO:0007669"/>
    <property type="project" value="InterPro"/>
</dbReference>
<evidence type="ECO:0000256" key="1">
    <source>
        <dbReference type="ARBA" id="ARBA00004496"/>
    </source>
</evidence>
<keyword evidence="3 9" id="KW-0963">Cytoplasm</keyword>
<dbReference type="PROSITE" id="PS01011">
    <property type="entry name" value="FOLYLPOLYGLU_SYNT_1"/>
    <property type="match status" value="1"/>
</dbReference>